<dbReference type="InterPro" id="IPR046373">
    <property type="entry name" value="Acyl-CoA_Oxase/DH_mid-dom_sf"/>
</dbReference>
<dbReference type="InterPro" id="IPR012258">
    <property type="entry name" value="Acyl-CoA_oxidase"/>
</dbReference>
<dbReference type="FunFam" id="1.20.140.10:FF:000010">
    <property type="entry name" value="Acyl-coenzyme A oxidase"/>
    <property type="match status" value="1"/>
</dbReference>
<evidence type="ECO:0000256" key="13">
    <source>
        <dbReference type="PIRSR" id="PIRSR000168-2"/>
    </source>
</evidence>
<evidence type="ECO:0000256" key="3">
    <source>
        <dbReference type="ARBA" id="ARBA00004275"/>
    </source>
</evidence>
<feature type="binding site" evidence="13">
    <location>
        <position position="190"/>
    </location>
    <ligand>
        <name>FAD</name>
        <dbReference type="ChEBI" id="CHEBI:57692"/>
    </ligand>
</feature>
<evidence type="ECO:0000256" key="6">
    <source>
        <dbReference type="ARBA" id="ARBA00022827"/>
    </source>
</evidence>
<comment type="similarity">
    <text evidence="4 11">Belongs to the acyl-CoA oxidase family.</text>
</comment>
<evidence type="ECO:0000259" key="14">
    <source>
        <dbReference type="Pfam" id="PF01756"/>
    </source>
</evidence>
<dbReference type="GO" id="GO:0003997">
    <property type="term" value="F:acyl-CoA oxidase activity"/>
    <property type="evidence" value="ECO:0007669"/>
    <property type="project" value="UniProtKB-EC"/>
</dbReference>
<feature type="domain" description="Acyl-CoA oxidase C-alpha1" evidence="16">
    <location>
        <begin position="333"/>
        <end position="484"/>
    </location>
</feature>
<dbReference type="GO" id="GO:0033540">
    <property type="term" value="P:fatty acid beta-oxidation using acyl-CoA oxidase"/>
    <property type="evidence" value="ECO:0007669"/>
    <property type="project" value="TreeGrafter"/>
</dbReference>
<evidence type="ECO:0000313" key="17">
    <source>
        <dbReference type="EMBL" id="KAJ4834015.1"/>
    </source>
</evidence>
<comment type="caution">
    <text evidence="17">The sequence shown here is derived from an EMBL/GenBank/DDBJ whole genome shotgun (WGS) entry which is preliminary data.</text>
</comment>
<organism evidence="17 18">
    <name type="scientific">Turnera subulata</name>
    <dbReference type="NCBI Taxonomy" id="218843"/>
    <lineage>
        <taxon>Eukaryota</taxon>
        <taxon>Viridiplantae</taxon>
        <taxon>Streptophyta</taxon>
        <taxon>Embryophyta</taxon>
        <taxon>Tracheophyta</taxon>
        <taxon>Spermatophyta</taxon>
        <taxon>Magnoliopsida</taxon>
        <taxon>eudicotyledons</taxon>
        <taxon>Gunneridae</taxon>
        <taxon>Pentapetalae</taxon>
        <taxon>rosids</taxon>
        <taxon>fabids</taxon>
        <taxon>Malpighiales</taxon>
        <taxon>Passifloraceae</taxon>
        <taxon>Turnera</taxon>
    </lineage>
</organism>
<dbReference type="Pfam" id="PF02770">
    <property type="entry name" value="Acyl-CoA_dh_M"/>
    <property type="match status" value="1"/>
</dbReference>
<dbReference type="Gene3D" id="2.40.110.10">
    <property type="entry name" value="Butyryl-CoA Dehydrogenase, subunit A, domain 2"/>
    <property type="match status" value="1"/>
</dbReference>
<dbReference type="InterPro" id="IPR009100">
    <property type="entry name" value="AcylCoA_DH/oxidase_NM_dom_sf"/>
</dbReference>
<keyword evidence="8" id="KW-0560">Oxidoreductase</keyword>
<dbReference type="GO" id="GO:0005504">
    <property type="term" value="F:fatty acid binding"/>
    <property type="evidence" value="ECO:0007669"/>
    <property type="project" value="TreeGrafter"/>
</dbReference>
<keyword evidence="7" id="KW-0276">Fatty acid metabolism</keyword>
<evidence type="ECO:0000256" key="8">
    <source>
        <dbReference type="ARBA" id="ARBA00023002"/>
    </source>
</evidence>
<dbReference type="Pfam" id="PF01756">
    <property type="entry name" value="ACOX"/>
    <property type="match status" value="1"/>
</dbReference>
<gene>
    <name evidence="17" type="primary">ACX3_1</name>
    <name evidence="17" type="ORF">Tsubulata_004002</name>
</gene>
<feature type="binding site" evidence="13">
    <location>
        <position position="229"/>
    </location>
    <ligand>
        <name>FAD</name>
        <dbReference type="ChEBI" id="CHEBI:57692"/>
    </ligand>
</feature>
<dbReference type="InterPro" id="IPR002655">
    <property type="entry name" value="Acyl-CoA_oxidase_C"/>
</dbReference>
<evidence type="ECO:0000256" key="1">
    <source>
        <dbReference type="ARBA" id="ARBA00001201"/>
    </source>
</evidence>
<evidence type="ECO:0000256" key="12">
    <source>
        <dbReference type="PIRSR" id="PIRSR000168-1"/>
    </source>
</evidence>
<reference evidence="17" key="2">
    <citation type="journal article" date="2023" name="Plants (Basel)">
        <title>Annotation of the Turnera subulata (Passifloraceae) Draft Genome Reveals the S-Locus Evolved after the Divergence of Turneroideae from Passifloroideae in a Stepwise Manner.</title>
        <authorList>
            <person name="Henning P.M."/>
            <person name="Roalson E.H."/>
            <person name="Mir W."/>
            <person name="McCubbin A.G."/>
            <person name="Shore J.S."/>
        </authorList>
    </citation>
    <scope>NUCLEOTIDE SEQUENCE</scope>
    <source>
        <strain evidence="17">F60SS</strain>
    </source>
</reference>
<protein>
    <recommendedName>
        <fullName evidence="11">Acyl-coenzyme A oxidase</fullName>
    </recommendedName>
</protein>
<dbReference type="PANTHER" id="PTHR10909:SF352">
    <property type="entry name" value="ACYL-COENZYME A OXIDASE-LIKE PROTEIN"/>
    <property type="match status" value="1"/>
</dbReference>
<proteinExistence type="inferred from homology"/>
<comment type="cofactor">
    <cofactor evidence="2">
        <name>FAD</name>
        <dbReference type="ChEBI" id="CHEBI:57692"/>
    </cofactor>
</comment>
<evidence type="ECO:0000256" key="2">
    <source>
        <dbReference type="ARBA" id="ARBA00001974"/>
    </source>
</evidence>
<evidence type="ECO:0000259" key="15">
    <source>
        <dbReference type="Pfam" id="PF02770"/>
    </source>
</evidence>
<dbReference type="OrthoDB" id="538336at2759"/>
<dbReference type="SUPFAM" id="SSF47203">
    <property type="entry name" value="Acyl-CoA dehydrogenase C-terminal domain-like"/>
    <property type="match status" value="2"/>
</dbReference>
<comment type="catalytic activity">
    <reaction evidence="1">
        <text>a 2,3-saturated acyl-CoA + O2 = a (2E)-enoyl-CoA + H2O2</text>
        <dbReference type="Rhea" id="RHEA:38959"/>
        <dbReference type="ChEBI" id="CHEBI:15379"/>
        <dbReference type="ChEBI" id="CHEBI:16240"/>
        <dbReference type="ChEBI" id="CHEBI:58856"/>
        <dbReference type="ChEBI" id="CHEBI:65111"/>
        <dbReference type="EC" id="1.3.3.6"/>
    </reaction>
</comment>
<dbReference type="InterPro" id="IPR055060">
    <property type="entry name" value="ACOX_C_alpha1"/>
</dbReference>
<dbReference type="Gene3D" id="1.20.140.10">
    <property type="entry name" value="Butyryl-CoA Dehydrogenase, subunit A, domain 3"/>
    <property type="match status" value="2"/>
</dbReference>
<dbReference type="PANTHER" id="PTHR10909">
    <property type="entry name" value="ELECTRON TRANSPORT OXIDOREDUCTASE"/>
    <property type="match status" value="1"/>
</dbReference>
<feature type="active site" description="Proton acceptor" evidence="12">
    <location>
        <position position="469"/>
    </location>
</feature>
<dbReference type="Proteomes" id="UP001141552">
    <property type="component" value="Unassembled WGS sequence"/>
</dbReference>
<dbReference type="SUPFAM" id="SSF56645">
    <property type="entry name" value="Acyl-CoA dehydrogenase NM domain-like"/>
    <property type="match status" value="1"/>
</dbReference>
<keyword evidence="18" id="KW-1185">Reference proteome</keyword>
<dbReference type="GO" id="GO:0005777">
    <property type="term" value="C:peroxisome"/>
    <property type="evidence" value="ECO:0007669"/>
    <property type="project" value="UniProtKB-SubCell"/>
</dbReference>
<dbReference type="Pfam" id="PF22924">
    <property type="entry name" value="ACOX_C_alpha1"/>
    <property type="match status" value="1"/>
</dbReference>
<dbReference type="FunFam" id="2.40.110.10:FF:000005">
    <property type="entry name" value="Acyl-coenzyme A oxidase"/>
    <property type="match status" value="1"/>
</dbReference>
<evidence type="ECO:0000256" key="4">
    <source>
        <dbReference type="ARBA" id="ARBA00006288"/>
    </source>
</evidence>
<evidence type="ECO:0000256" key="5">
    <source>
        <dbReference type="ARBA" id="ARBA00022630"/>
    </source>
</evidence>
<evidence type="ECO:0000259" key="16">
    <source>
        <dbReference type="Pfam" id="PF22924"/>
    </source>
</evidence>
<evidence type="ECO:0000256" key="10">
    <source>
        <dbReference type="ARBA" id="ARBA00023140"/>
    </source>
</evidence>
<dbReference type="InterPro" id="IPR006091">
    <property type="entry name" value="Acyl-CoA_Oxase/DH_mid-dom"/>
</dbReference>
<dbReference type="FunFam" id="1.20.140.10:FF:000007">
    <property type="entry name" value="Acyl-coenzyme A oxidase"/>
    <property type="match status" value="1"/>
</dbReference>
<keyword evidence="6 11" id="KW-0274">FAD</keyword>
<dbReference type="EMBL" id="JAKUCV010004798">
    <property type="protein sequence ID" value="KAJ4834015.1"/>
    <property type="molecule type" value="Genomic_DNA"/>
</dbReference>
<name>A0A9Q0JAS6_9ROSI</name>
<dbReference type="AlphaFoldDB" id="A0A9Q0JAS6"/>
<dbReference type="GO" id="GO:0071949">
    <property type="term" value="F:FAD binding"/>
    <property type="evidence" value="ECO:0007669"/>
    <property type="project" value="InterPro"/>
</dbReference>
<keyword evidence="9" id="KW-0443">Lipid metabolism</keyword>
<dbReference type="PIRSF" id="PIRSF000168">
    <property type="entry name" value="Acyl-CoA_oxidase"/>
    <property type="match status" value="1"/>
</dbReference>
<dbReference type="GO" id="GO:0055088">
    <property type="term" value="P:lipid homeostasis"/>
    <property type="evidence" value="ECO:0007669"/>
    <property type="project" value="TreeGrafter"/>
</dbReference>
<feature type="domain" description="Acyl-CoA oxidase C-terminal" evidence="14">
    <location>
        <begin position="525"/>
        <end position="660"/>
    </location>
</feature>
<keyword evidence="10" id="KW-0576">Peroxisome</keyword>
<sequence length="678" mass="76177">MSVTNTATQRTRVLANHFLLHEAAPSKTALQSNACLSYSPAEHGETVAFDTKQMRKILDAHNIEDRDWLFGLIKQEKLFNPVERGGRVFTVPDYNQSMEQQREMTRRRMEWLAEKGVFKGWITGKGEEWELKRLALEEAIVTYDQSLVIMWGVHFLLWGLTVKSLGTRRHHEKWLKPTEDYKFIGCFAMTELGHGSNVRGLETVATYDAKTSEFVINTPCESAQKYWIGGAASAARYAVVFTQLIMNGENQGVHAFIVQIRDVNGNPMPNVRIADCGYKIGLNGVDNGRIWFDNARVPRENMLNSVADVTPDGQYLSDIKDPDRRSAAFMSPLTSGRVTMVVTAVQGSKVALTIALRYALTRRAFSLTPNGPEILLLDYPSHQRRLFPLLAKTYAMIFASNYLKMLYVKRSPRSIKDLHVVSSALKAICSSNNTKTLKECRESCGGQGLKTENRIGHLQAEYEPQSTLEGDNTYMMHQVSKSLLADYEANKKRNKPFKGLGLEHLNGPSPVLPAQLTSTILRSSQFQVDAFRLRERDLLNRFAAKVAQHLARGENKEYAFLPAHQLAEDLARAFSERIMLETFIEAEARVPAGSLKDVLGLVRSLYATICMEEDASFLRYGHLSIENDAAVREEVAKLCSEVRPHALALVTSFGIPDAFLSPIAYDWIEANSWTSAKL</sequence>
<feature type="domain" description="Acyl-CoA oxidase/dehydrogenase middle" evidence="15">
    <location>
        <begin position="186"/>
        <end position="294"/>
    </location>
</feature>
<evidence type="ECO:0000256" key="9">
    <source>
        <dbReference type="ARBA" id="ARBA00023098"/>
    </source>
</evidence>
<evidence type="ECO:0000256" key="7">
    <source>
        <dbReference type="ARBA" id="ARBA00022832"/>
    </source>
</evidence>
<evidence type="ECO:0000313" key="18">
    <source>
        <dbReference type="Proteomes" id="UP001141552"/>
    </source>
</evidence>
<accession>A0A9Q0JAS6</accession>
<dbReference type="InterPro" id="IPR036250">
    <property type="entry name" value="AcylCo_DH-like_C"/>
</dbReference>
<comment type="subcellular location">
    <subcellularLocation>
        <location evidence="3">Peroxisome</location>
    </subcellularLocation>
</comment>
<keyword evidence="5 11" id="KW-0285">Flavoprotein</keyword>
<reference evidence="17" key="1">
    <citation type="submission" date="2022-02" db="EMBL/GenBank/DDBJ databases">
        <authorList>
            <person name="Henning P.M."/>
            <person name="McCubbin A.G."/>
            <person name="Shore J.S."/>
        </authorList>
    </citation>
    <scope>NUCLEOTIDE SEQUENCE</scope>
    <source>
        <strain evidence="17">F60SS</strain>
        <tissue evidence="17">Leaves</tissue>
    </source>
</reference>
<evidence type="ECO:0000256" key="11">
    <source>
        <dbReference type="PIRNR" id="PIRNR000168"/>
    </source>
</evidence>